<evidence type="ECO:0000256" key="2">
    <source>
        <dbReference type="ARBA" id="ARBA00023125"/>
    </source>
</evidence>
<evidence type="ECO:0000256" key="3">
    <source>
        <dbReference type="ARBA" id="ARBA00023163"/>
    </source>
</evidence>
<feature type="domain" description="HTH iclR-type" evidence="4">
    <location>
        <begin position="7"/>
        <end position="66"/>
    </location>
</feature>
<dbReference type="InterPro" id="IPR011991">
    <property type="entry name" value="ArsR-like_HTH"/>
</dbReference>
<reference evidence="6 7" key="1">
    <citation type="submission" date="2022-06" db="EMBL/GenBank/DDBJ databases">
        <title>Halogeometricum sp. a new haloarchaeum isolate from saline soil.</title>
        <authorList>
            <person name="Strakova D."/>
            <person name="Galisteo C."/>
            <person name="Sanchez-Porro C."/>
            <person name="Ventosa A."/>
        </authorList>
    </citation>
    <scope>NUCLEOTIDE SEQUENCE [LARGE SCALE GENOMIC DNA]</scope>
    <source>
        <strain evidence="7">S3BR25-2</strain>
    </source>
</reference>
<keyword evidence="2" id="KW-0238">DNA-binding</keyword>
<dbReference type="CDD" id="cd00090">
    <property type="entry name" value="HTH_ARSR"/>
    <property type="match status" value="1"/>
</dbReference>
<gene>
    <name evidence="6" type="ORF">NDI79_12120</name>
</gene>
<sequence>MCSKASVKTADTMFRIVDALQEFDGARVSELSDNLDIGKSTVYRHLSALQENRYVVKQGDIYYLSLKFLEHGYYAQHREPVYRMAKPIVEKLAVETEERCQFVVKEHYRGVYVHVASGDRGVETDTQGGQRFDLHVTACGKAILANLPERELVEVIEKHGLPRLTESSITDEEELREELATIREQGYAFNREGRVEGLCSVGVPVLGVAGQVLGALSVSAPAGRMRGEWYRETLPDILLGAADELELNVRYR</sequence>
<evidence type="ECO:0000259" key="5">
    <source>
        <dbReference type="PROSITE" id="PS51078"/>
    </source>
</evidence>
<evidence type="ECO:0000259" key="4">
    <source>
        <dbReference type="PROSITE" id="PS51077"/>
    </source>
</evidence>
<dbReference type="SUPFAM" id="SSF46785">
    <property type="entry name" value="Winged helix' DNA-binding domain"/>
    <property type="match status" value="1"/>
</dbReference>
<keyword evidence="3" id="KW-0804">Transcription</keyword>
<dbReference type="InterPro" id="IPR036388">
    <property type="entry name" value="WH-like_DNA-bd_sf"/>
</dbReference>
<dbReference type="PANTHER" id="PTHR30136">
    <property type="entry name" value="HELIX-TURN-HELIX TRANSCRIPTIONAL REGULATOR, ICLR FAMILY"/>
    <property type="match status" value="1"/>
</dbReference>
<dbReference type="Pfam" id="PF01614">
    <property type="entry name" value="IclR_C"/>
    <property type="match status" value="1"/>
</dbReference>
<dbReference type="EMBL" id="JAMQOQ010000003">
    <property type="protein sequence ID" value="MDS0294916.1"/>
    <property type="molecule type" value="Genomic_DNA"/>
</dbReference>
<dbReference type="Gene3D" id="1.10.10.10">
    <property type="entry name" value="Winged helix-like DNA-binding domain superfamily/Winged helix DNA-binding domain"/>
    <property type="match status" value="1"/>
</dbReference>
<dbReference type="Proteomes" id="UP001254813">
    <property type="component" value="Unassembled WGS sequence"/>
</dbReference>
<dbReference type="PROSITE" id="PS51077">
    <property type="entry name" value="HTH_ICLR"/>
    <property type="match status" value="1"/>
</dbReference>
<proteinExistence type="predicted"/>
<dbReference type="Gene3D" id="3.30.450.40">
    <property type="match status" value="1"/>
</dbReference>
<keyword evidence="1" id="KW-0805">Transcription regulation</keyword>
<dbReference type="InterPro" id="IPR036390">
    <property type="entry name" value="WH_DNA-bd_sf"/>
</dbReference>
<keyword evidence="7" id="KW-1185">Reference proteome</keyword>
<dbReference type="InterPro" id="IPR050707">
    <property type="entry name" value="HTH_MetabolicPath_Reg"/>
</dbReference>
<dbReference type="InterPro" id="IPR014757">
    <property type="entry name" value="Tscrpt_reg_IclR_C"/>
</dbReference>
<accession>A0ABU2G2A5</accession>
<dbReference type="InterPro" id="IPR005471">
    <property type="entry name" value="Tscrpt_reg_IclR_N"/>
</dbReference>
<dbReference type="PANTHER" id="PTHR30136:SF35">
    <property type="entry name" value="HTH-TYPE TRANSCRIPTIONAL REGULATOR RV1719"/>
    <property type="match status" value="1"/>
</dbReference>
<organism evidence="6 7">
    <name type="scientific">Halogeometricum luteum</name>
    <dbReference type="NCBI Taxonomy" id="2950537"/>
    <lineage>
        <taxon>Archaea</taxon>
        <taxon>Methanobacteriati</taxon>
        <taxon>Methanobacteriota</taxon>
        <taxon>Stenosarchaea group</taxon>
        <taxon>Halobacteria</taxon>
        <taxon>Halobacteriales</taxon>
        <taxon>Haloferacaceae</taxon>
        <taxon>Halogeometricum</taxon>
    </lineage>
</organism>
<dbReference type="Pfam" id="PF09339">
    <property type="entry name" value="HTH_IclR"/>
    <property type="match status" value="1"/>
</dbReference>
<evidence type="ECO:0000256" key="1">
    <source>
        <dbReference type="ARBA" id="ARBA00023015"/>
    </source>
</evidence>
<feature type="domain" description="IclR-ED" evidence="5">
    <location>
        <begin position="67"/>
        <end position="251"/>
    </location>
</feature>
<evidence type="ECO:0000313" key="7">
    <source>
        <dbReference type="Proteomes" id="UP001254813"/>
    </source>
</evidence>
<comment type="caution">
    <text evidence="6">The sequence shown here is derived from an EMBL/GenBank/DDBJ whole genome shotgun (WGS) entry which is preliminary data.</text>
</comment>
<name>A0ABU2G2A5_9EURY</name>
<dbReference type="PROSITE" id="PS51078">
    <property type="entry name" value="ICLR_ED"/>
    <property type="match status" value="1"/>
</dbReference>
<dbReference type="SMART" id="SM00346">
    <property type="entry name" value="HTH_ICLR"/>
    <property type="match status" value="1"/>
</dbReference>
<evidence type="ECO:0000313" key="6">
    <source>
        <dbReference type="EMBL" id="MDS0294916.1"/>
    </source>
</evidence>
<dbReference type="RefSeq" id="WP_310928763.1">
    <property type="nucleotide sequence ID" value="NZ_JAMQOQ010000003.1"/>
</dbReference>
<dbReference type="InterPro" id="IPR029016">
    <property type="entry name" value="GAF-like_dom_sf"/>
</dbReference>
<dbReference type="SUPFAM" id="SSF55781">
    <property type="entry name" value="GAF domain-like"/>
    <property type="match status" value="1"/>
</dbReference>
<protein>
    <submittedName>
        <fullName evidence="6">IclR family transcriptional regulator</fullName>
    </submittedName>
</protein>